<keyword evidence="8" id="KW-0813">Transport</keyword>
<evidence type="ECO:0000256" key="2">
    <source>
        <dbReference type="ARBA" id="ARBA00008444"/>
    </source>
</evidence>
<feature type="region of interest" description="Disordered" evidence="9">
    <location>
        <begin position="1"/>
        <end position="21"/>
    </location>
</feature>
<dbReference type="GO" id="GO:0030943">
    <property type="term" value="F:mitochondrion targeting sequence binding"/>
    <property type="evidence" value="ECO:0007669"/>
    <property type="project" value="TreeGrafter"/>
</dbReference>
<evidence type="ECO:0000256" key="5">
    <source>
        <dbReference type="ARBA" id="ARBA00022989"/>
    </source>
</evidence>
<evidence type="ECO:0000313" key="11">
    <source>
        <dbReference type="Proteomes" id="UP000247409"/>
    </source>
</evidence>
<evidence type="ECO:0000256" key="1">
    <source>
        <dbReference type="ARBA" id="ARBA00004448"/>
    </source>
</evidence>
<evidence type="ECO:0000256" key="4">
    <source>
        <dbReference type="ARBA" id="ARBA00022792"/>
    </source>
</evidence>
<dbReference type="Pfam" id="PF02466">
    <property type="entry name" value="Tim17"/>
    <property type="match status" value="1"/>
</dbReference>
<keyword evidence="11" id="KW-1185">Reference proteome</keyword>
<keyword evidence="7 8" id="KW-0472">Membrane</keyword>
<feature type="transmembrane region" description="Helical" evidence="8">
    <location>
        <begin position="167"/>
        <end position="190"/>
    </location>
</feature>
<keyword evidence="3 8" id="KW-0812">Transmembrane</keyword>
<evidence type="ECO:0000256" key="9">
    <source>
        <dbReference type="SAM" id="MobiDB-lite"/>
    </source>
</evidence>
<keyword evidence="5 8" id="KW-1133">Transmembrane helix</keyword>
<evidence type="ECO:0000256" key="6">
    <source>
        <dbReference type="ARBA" id="ARBA00023128"/>
    </source>
</evidence>
<comment type="subcellular location">
    <subcellularLocation>
        <location evidence="1 8">Mitochondrion inner membrane</location>
        <topology evidence="1 8">Multi-pass membrane protein</topology>
    </subcellularLocation>
</comment>
<comment type="caution">
    <text evidence="10">The sequence shown here is derived from an EMBL/GenBank/DDBJ whole genome shotgun (WGS) entry which is preliminary data.</text>
</comment>
<dbReference type="GO" id="GO:0045039">
    <property type="term" value="P:protein insertion into mitochondrial inner membrane"/>
    <property type="evidence" value="ECO:0007669"/>
    <property type="project" value="UniProtKB-UniRule"/>
</dbReference>
<proteinExistence type="inferred from homology"/>
<gene>
    <name evidence="10" type="ORF">BWQ96_03746</name>
</gene>
<dbReference type="GO" id="GO:0042721">
    <property type="term" value="C:TIM22 mitochondrial import inner membrane insertion complex"/>
    <property type="evidence" value="ECO:0007669"/>
    <property type="project" value="UniProtKB-UniRule"/>
</dbReference>
<dbReference type="EMBL" id="NBIV01000037">
    <property type="protein sequence ID" value="PXF46511.1"/>
    <property type="molecule type" value="Genomic_DNA"/>
</dbReference>
<dbReference type="InterPro" id="IPR039175">
    <property type="entry name" value="TIM22"/>
</dbReference>
<protein>
    <recommendedName>
        <fullName evidence="8">Mitochondrial import inner membrane translocase subunit TIM22</fullName>
    </recommendedName>
</protein>
<evidence type="ECO:0000256" key="8">
    <source>
        <dbReference type="RuleBase" id="RU367038"/>
    </source>
</evidence>
<dbReference type="AlphaFoldDB" id="A0A2V3IWM3"/>
<sequence length="217" mass="23028">MRNQAALRQRPPPPRPPSSAVVMQPCRECSDALPHFSRFVHVQHSDPPSLLQAAFTPSAQSPPGLASALHERSTASTTLPLAYGYGYAPPSCLSLALAHGIRGAVIGSVFGGAMALSTAVSGRYPREAVLSQTAHGAVRSATGFASWTSLYALTNCTLRRTRRRDDLLNPAIAGAFAGGALTCFSLRGHWRFHRTQIATNAGASAVFAIVFDAMNRM</sequence>
<keyword evidence="4 8" id="KW-0999">Mitochondrion inner membrane</keyword>
<dbReference type="PANTHER" id="PTHR14110:SF0">
    <property type="entry name" value="MITOCHONDRIAL IMPORT INNER MEMBRANE TRANSLOCASE SUBUNIT TIM22"/>
    <property type="match status" value="1"/>
</dbReference>
<dbReference type="PANTHER" id="PTHR14110">
    <property type="entry name" value="MITOCHONDRIAL IMPORT INNER MEMBRANE TRANSLOCASE SUBUNIT TIM22"/>
    <property type="match status" value="1"/>
</dbReference>
<organism evidence="10 11">
    <name type="scientific">Gracilariopsis chorda</name>
    <dbReference type="NCBI Taxonomy" id="448386"/>
    <lineage>
        <taxon>Eukaryota</taxon>
        <taxon>Rhodophyta</taxon>
        <taxon>Florideophyceae</taxon>
        <taxon>Rhodymeniophycidae</taxon>
        <taxon>Gracilariales</taxon>
        <taxon>Gracilariaceae</taxon>
        <taxon>Gracilariopsis</taxon>
    </lineage>
</organism>
<accession>A0A2V3IWM3</accession>
<keyword evidence="6 8" id="KW-0496">Mitochondrion</keyword>
<comment type="subunit">
    <text evidence="8">Component of the TIM22 complex.</text>
</comment>
<dbReference type="Proteomes" id="UP000247409">
    <property type="component" value="Unassembled WGS sequence"/>
</dbReference>
<evidence type="ECO:0000256" key="7">
    <source>
        <dbReference type="ARBA" id="ARBA00023136"/>
    </source>
</evidence>
<name>A0A2V3IWM3_9FLOR</name>
<comment type="function">
    <text evidence="8">Essential core component of the TIM22 complex, a complex that mediates the import and insertion of multi-pass transmembrane proteins into the mitochondrial inner membrane. In the TIM22 complex, it constitutes the voltage-activated and signal-gated channel. Forms a twin-pore translocase that uses the membrane potential as external driving force in 2 voltage-dependent steps.</text>
</comment>
<dbReference type="GO" id="GO:0008320">
    <property type="term" value="F:protein transmembrane transporter activity"/>
    <property type="evidence" value="ECO:0007669"/>
    <property type="project" value="UniProtKB-UniRule"/>
</dbReference>
<reference evidence="10 11" key="1">
    <citation type="journal article" date="2018" name="Mol. Biol. Evol.">
        <title>Analysis of the draft genome of the red seaweed Gracilariopsis chorda provides insights into genome size evolution in Rhodophyta.</title>
        <authorList>
            <person name="Lee J."/>
            <person name="Yang E.C."/>
            <person name="Graf L."/>
            <person name="Yang J.H."/>
            <person name="Qiu H."/>
            <person name="Zel Zion U."/>
            <person name="Chan C.X."/>
            <person name="Stephens T.G."/>
            <person name="Weber A.P.M."/>
            <person name="Boo G.H."/>
            <person name="Boo S.M."/>
            <person name="Kim K.M."/>
            <person name="Shin Y."/>
            <person name="Jung M."/>
            <person name="Lee S.J."/>
            <person name="Yim H.S."/>
            <person name="Lee J.H."/>
            <person name="Bhattacharya D."/>
            <person name="Yoon H.S."/>
        </authorList>
    </citation>
    <scope>NUCLEOTIDE SEQUENCE [LARGE SCALE GENOMIC DNA]</scope>
    <source>
        <strain evidence="10 11">SKKU-2015</strain>
        <tissue evidence="10">Whole body</tissue>
    </source>
</reference>
<comment type="similarity">
    <text evidence="2 8">Belongs to the Tim17/Tim22/Tim23 family.</text>
</comment>
<feature type="transmembrane region" description="Helical" evidence="8">
    <location>
        <begin position="196"/>
        <end position="214"/>
    </location>
</feature>
<evidence type="ECO:0000313" key="10">
    <source>
        <dbReference type="EMBL" id="PXF46511.1"/>
    </source>
</evidence>
<evidence type="ECO:0000256" key="3">
    <source>
        <dbReference type="ARBA" id="ARBA00022692"/>
    </source>
</evidence>
<keyword evidence="8" id="KW-0653">Protein transport</keyword>
<keyword evidence="8" id="KW-0811">Translocation</keyword>